<dbReference type="InterPro" id="IPR029068">
    <property type="entry name" value="Glyas_Bleomycin-R_OHBP_Dase"/>
</dbReference>
<feature type="domain" description="VOC" evidence="2">
    <location>
        <begin position="131"/>
        <end position="252"/>
    </location>
</feature>
<proteinExistence type="predicted"/>
<dbReference type="InterPro" id="IPR051785">
    <property type="entry name" value="MMCE/EMCE_epimerase"/>
</dbReference>
<dbReference type="InterPro" id="IPR037523">
    <property type="entry name" value="VOC_core"/>
</dbReference>
<evidence type="ECO:0000256" key="1">
    <source>
        <dbReference type="ARBA" id="ARBA00022723"/>
    </source>
</evidence>
<evidence type="ECO:0000313" key="3">
    <source>
        <dbReference type="EMBL" id="UZP74530.1"/>
    </source>
</evidence>
<reference evidence="3 4" key="1">
    <citation type="submission" date="2019-02" db="EMBL/GenBank/DDBJ databases">
        <title>Halieaceae_genomes.</title>
        <authorList>
            <person name="Li S.-H."/>
        </authorList>
    </citation>
    <scope>NUCLEOTIDE SEQUENCE [LARGE SCALE GENOMIC DNA]</scope>
    <source>
        <strain evidence="3 4">JH123</strain>
    </source>
</reference>
<keyword evidence="1" id="KW-0479">Metal-binding</keyword>
<dbReference type="EMBL" id="CP036501">
    <property type="protein sequence ID" value="UZP74530.1"/>
    <property type="molecule type" value="Genomic_DNA"/>
</dbReference>
<sequence length="252" mass="27446">MSRMISQLDSVVVGVNDLSAATADYAALTGSQAQEVAFRGGSSVSFQLANTCLRLVETSERQGLKQLVFGCPDLDSARRRLPNVGIEIIDEASDDGFLALNPETTRSVNLALTAARETESRDLPSAGALSGLDHAVVASGDGDFTSALLSGRLQLDMRLDLTNENWDARLMFFRCGDLIIEVYQPLSKPLGPERDRFFGLSWRTDNIEATHSELTERGFDVSEIRTGRRPGTQVCTVRDKTHGVPTLILGRD</sequence>
<accession>A0ABY6Q6L0</accession>
<evidence type="ECO:0000313" key="4">
    <source>
        <dbReference type="Proteomes" id="UP001317963"/>
    </source>
</evidence>
<dbReference type="RefSeq" id="WP_279240982.1">
    <property type="nucleotide sequence ID" value="NZ_CP036501.1"/>
</dbReference>
<dbReference type="PANTHER" id="PTHR43048">
    <property type="entry name" value="METHYLMALONYL-COA EPIMERASE"/>
    <property type="match status" value="1"/>
</dbReference>
<dbReference type="PANTHER" id="PTHR43048:SF3">
    <property type="entry name" value="METHYLMALONYL-COA EPIMERASE, MITOCHONDRIAL"/>
    <property type="match status" value="1"/>
</dbReference>
<dbReference type="PROSITE" id="PS51819">
    <property type="entry name" value="VOC"/>
    <property type="match status" value="1"/>
</dbReference>
<protein>
    <recommendedName>
        <fullName evidence="2">VOC domain-containing protein</fullName>
    </recommendedName>
</protein>
<dbReference type="SUPFAM" id="SSF54593">
    <property type="entry name" value="Glyoxalase/Bleomycin resistance protein/Dihydroxybiphenyl dioxygenase"/>
    <property type="match status" value="1"/>
</dbReference>
<dbReference type="Gene3D" id="3.10.180.10">
    <property type="entry name" value="2,3-Dihydroxybiphenyl 1,2-Dioxygenase, domain 1"/>
    <property type="match status" value="2"/>
</dbReference>
<organism evidence="3 4">
    <name type="scientific">Candidatus Paraluminiphilus aquimaris</name>
    <dbReference type="NCBI Taxonomy" id="2518994"/>
    <lineage>
        <taxon>Bacteria</taxon>
        <taxon>Pseudomonadati</taxon>
        <taxon>Pseudomonadota</taxon>
        <taxon>Gammaproteobacteria</taxon>
        <taxon>Cellvibrionales</taxon>
        <taxon>Halieaceae</taxon>
        <taxon>Candidatus Paraluminiphilus</taxon>
    </lineage>
</organism>
<gene>
    <name evidence="3" type="ORF">E0F26_07165</name>
</gene>
<name>A0ABY6Q6L0_9GAMM</name>
<evidence type="ECO:0000259" key="2">
    <source>
        <dbReference type="PROSITE" id="PS51819"/>
    </source>
</evidence>
<dbReference type="Proteomes" id="UP001317963">
    <property type="component" value="Chromosome"/>
</dbReference>
<keyword evidence="4" id="KW-1185">Reference proteome</keyword>